<dbReference type="PROSITE" id="PS51257">
    <property type="entry name" value="PROKAR_LIPOPROTEIN"/>
    <property type="match status" value="1"/>
</dbReference>
<dbReference type="KEGG" id="csn:Cyast_1705"/>
<feature type="chain" id="PRO_5003938875" evidence="2">
    <location>
        <begin position="24"/>
        <end position="70"/>
    </location>
</feature>
<dbReference type="AlphaFoldDB" id="K9YMG8"/>
<evidence type="ECO:0000313" key="3">
    <source>
        <dbReference type="EMBL" id="AFZ47662.1"/>
    </source>
</evidence>
<dbReference type="STRING" id="292563.Cyast_1705"/>
<keyword evidence="4" id="KW-1185">Reference proteome</keyword>
<dbReference type="HOGENOM" id="CLU_2751057_0_0_3"/>
<dbReference type="Proteomes" id="UP000010483">
    <property type="component" value="Chromosome"/>
</dbReference>
<gene>
    <name evidence="3" type="ordered locus">Cyast_1705</name>
</gene>
<protein>
    <submittedName>
        <fullName evidence="3">Uncharacterized protein</fullName>
    </submittedName>
</protein>
<dbReference type="EMBL" id="CP003940">
    <property type="protein sequence ID" value="AFZ47662.1"/>
    <property type="molecule type" value="Genomic_DNA"/>
</dbReference>
<reference evidence="4" key="1">
    <citation type="journal article" date="2013" name="Proc. Natl. Acad. Sci. U.S.A.">
        <title>Improving the coverage of the cyanobacterial phylum using diversity-driven genome sequencing.</title>
        <authorList>
            <person name="Shih P.M."/>
            <person name="Wu D."/>
            <person name="Latifi A."/>
            <person name="Axen S.D."/>
            <person name="Fewer D.P."/>
            <person name="Talla E."/>
            <person name="Calteau A."/>
            <person name="Cai F."/>
            <person name="Tandeau de Marsac N."/>
            <person name="Rippka R."/>
            <person name="Herdman M."/>
            <person name="Sivonen K."/>
            <person name="Coursin T."/>
            <person name="Laurent T."/>
            <person name="Goodwin L."/>
            <person name="Nolan M."/>
            <person name="Davenport K.W."/>
            <person name="Han C.S."/>
            <person name="Rubin E.M."/>
            <person name="Eisen J.A."/>
            <person name="Woyke T."/>
            <person name="Gugger M."/>
            <person name="Kerfeld C.A."/>
        </authorList>
    </citation>
    <scope>NUCLEOTIDE SEQUENCE [LARGE SCALE GENOMIC DNA]</scope>
    <source>
        <strain evidence="4">ATCC 29140 / PCC 7202</strain>
    </source>
</reference>
<evidence type="ECO:0000256" key="1">
    <source>
        <dbReference type="SAM" id="MobiDB-lite"/>
    </source>
</evidence>
<sequence length="70" mass="7537">MKSNNIWTILMILLLGGTSVSLAACAEDGEIAPPPAEEGIEIEEDTETPEGIETEEEETEEETTEGEGQE</sequence>
<keyword evidence="2" id="KW-0732">Signal</keyword>
<name>K9YMG8_CYASC</name>
<feature type="compositionally biased region" description="Acidic residues" evidence="1">
    <location>
        <begin position="38"/>
        <end position="70"/>
    </location>
</feature>
<evidence type="ECO:0000313" key="4">
    <source>
        <dbReference type="Proteomes" id="UP000010483"/>
    </source>
</evidence>
<accession>K9YMG8</accession>
<evidence type="ECO:0000256" key="2">
    <source>
        <dbReference type="SAM" id="SignalP"/>
    </source>
</evidence>
<dbReference type="BioCyc" id="CSTA292563:G1353-1712-MONOMER"/>
<proteinExistence type="predicted"/>
<organism evidence="3 4">
    <name type="scientific">Cyanobacterium stanieri (strain ATCC 29140 / PCC 7202)</name>
    <dbReference type="NCBI Taxonomy" id="292563"/>
    <lineage>
        <taxon>Bacteria</taxon>
        <taxon>Bacillati</taxon>
        <taxon>Cyanobacteriota</taxon>
        <taxon>Cyanophyceae</taxon>
        <taxon>Oscillatoriophycideae</taxon>
        <taxon>Chroococcales</taxon>
        <taxon>Geminocystaceae</taxon>
        <taxon>Cyanobacterium</taxon>
    </lineage>
</organism>
<feature type="signal peptide" evidence="2">
    <location>
        <begin position="1"/>
        <end position="23"/>
    </location>
</feature>
<feature type="region of interest" description="Disordered" evidence="1">
    <location>
        <begin position="27"/>
        <end position="70"/>
    </location>
</feature>